<dbReference type="Proteomes" id="UP000805193">
    <property type="component" value="Unassembled WGS sequence"/>
</dbReference>
<gene>
    <name evidence="1" type="ORF">HPB47_019461</name>
</gene>
<reference evidence="1 2" key="1">
    <citation type="journal article" date="2020" name="Cell">
        <title>Large-Scale Comparative Analyses of Tick Genomes Elucidate Their Genetic Diversity and Vector Capacities.</title>
        <authorList>
            <consortium name="Tick Genome and Microbiome Consortium (TIGMIC)"/>
            <person name="Jia N."/>
            <person name="Wang J."/>
            <person name="Shi W."/>
            <person name="Du L."/>
            <person name="Sun Y."/>
            <person name="Zhan W."/>
            <person name="Jiang J.F."/>
            <person name="Wang Q."/>
            <person name="Zhang B."/>
            <person name="Ji P."/>
            <person name="Bell-Sakyi L."/>
            <person name="Cui X.M."/>
            <person name="Yuan T.T."/>
            <person name="Jiang B.G."/>
            <person name="Yang W.F."/>
            <person name="Lam T.T."/>
            <person name="Chang Q.C."/>
            <person name="Ding S.J."/>
            <person name="Wang X.J."/>
            <person name="Zhu J.G."/>
            <person name="Ruan X.D."/>
            <person name="Zhao L."/>
            <person name="Wei J.T."/>
            <person name="Ye R.Z."/>
            <person name="Que T.C."/>
            <person name="Du C.H."/>
            <person name="Zhou Y.H."/>
            <person name="Cheng J.X."/>
            <person name="Dai P.F."/>
            <person name="Guo W.B."/>
            <person name="Han X.H."/>
            <person name="Huang E.J."/>
            <person name="Li L.F."/>
            <person name="Wei W."/>
            <person name="Gao Y.C."/>
            <person name="Liu J.Z."/>
            <person name="Shao H.Z."/>
            <person name="Wang X."/>
            <person name="Wang C.C."/>
            <person name="Yang T.C."/>
            <person name="Huo Q.B."/>
            <person name="Li W."/>
            <person name="Chen H.Y."/>
            <person name="Chen S.E."/>
            <person name="Zhou L.G."/>
            <person name="Ni X.B."/>
            <person name="Tian J.H."/>
            <person name="Sheng Y."/>
            <person name="Liu T."/>
            <person name="Pan Y.S."/>
            <person name="Xia L.Y."/>
            <person name="Li J."/>
            <person name="Zhao F."/>
            <person name="Cao W.C."/>
        </authorList>
    </citation>
    <scope>NUCLEOTIDE SEQUENCE [LARGE SCALE GENOMIC DNA]</scope>
    <source>
        <strain evidence="1">Iper-2018</strain>
    </source>
</reference>
<accession>A0AC60QLQ3</accession>
<evidence type="ECO:0000313" key="2">
    <source>
        <dbReference type="Proteomes" id="UP000805193"/>
    </source>
</evidence>
<evidence type="ECO:0000313" key="1">
    <source>
        <dbReference type="EMBL" id="KAG0433942.1"/>
    </source>
</evidence>
<protein>
    <submittedName>
        <fullName evidence="1">Uncharacterized protein</fullName>
    </submittedName>
</protein>
<keyword evidence="2" id="KW-1185">Reference proteome</keyword>
<dbReference type="EMBL" id="JABSTQ010008899">
    <property type="protein sequence ID" value="KAG0433942.1"/>
    <property type="molecule type" value="Genomic_DNA"/>
</dbReference>
<comment type="caution">
    <text evidence="1">The sequence shown here is derived from an EMBL/GenBank/DDBJ whole genome shotgun (WGS) entry which is preliminary data.</text>
</comment>
<name>A0AC60QLQ3_IXOPE</name>
<proteinExistence type="predicted"/>
<organism evidence="1 2">
    <name type="scientific">Ixodes persulcatus</name>
    <name type="common">Taiga tick</name>
    <dbReference type="NCBI Taxonomy" id="34615"/>
    <lineage>
        <taxon>Eukaryota</taxon>
        <taxon>Metazoa</taxon>
        <taxon>Ecdysozoa</taxon>
        <taxon>Arthropoda</taxon>
        <taxon>Chelicerata</taxon>
        <taxon>Arachnida</taxon>
        <taxon>Acari</taxon>
        <taxon>Parasitiformes</taxon>
        <taxon>Ixodida</taxon>
        <taxon>Ixodoidea</taxon>
        <taxon>Ixodidae</taxon>
        <taxon>Ixodinae</taxon>
        <taxon>Ixodes</taxon>
    </lineage>
</organism>
<sequence length="279" mass="30160">MPTLTKGTGTQREPNVQEKPFYVASHSMAEGYRQERLSLWVRQRYAKHDYPSGNGTLAARVRDEHDFPDARAAPQYWLTKGSHQHYAFKVDVGCSTSVNSLFENIRGTCGRPLNIVVNSAGIGLLAKSIIDTSEEDFDNVVRVNLKGSFLVTQAAARAMIAGKVTDGTIVNMSSMVAKKFPKDQSTYSATKAGVLALTKVVSKELASSGIRVNVVLPSFIKTPMSSKFFSPQFLSQAVDRISLGRAGLPEEVAEVVKFLCNSGSSFMAGSAVEVCGGLI</sequence>